<dbReference type="Gene3D" id="1.10.1040.10">
    <property type="entry name" value="N-(1-d-carboxylethyl)-l-norvaline Dehydrogenase, domain 2"/>
    <property type="match status" value="1"/>
</dbReference>
<proteinExistence type="inferred from homology"/>
<dbReference type="OrthoDB" id="9804542at2"/>
<dbReference type="InterPro" id="IPR006183">
    <property type="entry name" value="Pgluconate_DH"/>
</dbReference>
<dbReference type="GO" id="GO:0050661">
    <property type="term" value="F:NADP binding"/>
    <property type="evidence" value="ECO:0007669"/>
    <property type="project" value="InterPro"/>
</dbReference>
<dbReference type="InterPro" id="IPR008927">
    <property type="entry name" value="6-PGluconate_DH-like_C_sf"/>
</dbReference>
<dbReference type="Pfam" id="PF03446">
    <property type="entry name" value="NAD_binding_2"/>
    <property type="match status" value="1"/>
</dbReference>
<evidence type="ECO:0000256" key="1">
    <source>
        <dbReference type="ARBA" id="ARBA00008419"/>
    </source>
</evidence>
<dbReference type="InterPro" id="IPR013328">
    <property type="entry name" value="6PGD_dom2"/>
</dbReference>
<evidence type="ECO:0000256" key="2">
    <source>
        <dbReference type="ARBA" id="ARBA00023002"/>
    </source>
</evidence>
<dbReference type="Gene3D" id="3.40.50.720">
    <property type="entry name" value="NAD(P)-binding Rossmann-like Domain"/>
    <property type="match status" value="1"/>
</dbReference>
<dbReference type="AlphaFoldDB" id="C8VW61"/>
<evidence type="ECO:0000256" key="3">
    <source>
        <dbReference type="ARBA" id="ARBA00023064"/>
    </source>
</evidence>
<feature type="domain" description="6-phosphogluconate dehydrogenase NADP-binding" evidence="5">
    <location>
        <begin position="2"/>
        <end position="153"/>
    </location>
</feature>
<dbReference type="InterPro" id="IPR036291">
    <property type="entry name" value="NAD(P)-bd_dom_sf"/>
</dbReference>
<evidence type="ECO:0000313" key="6">
    <source>
        <dbReference type="EMBL" id="ACV62413.1"/>
    </source>
</evidence>
<evidence type="ECO:0000259" key="4">
    <source>
        <dbReference type="Pfam" id="PF00393"/>
    </source>
</evidence>
<evidence type="ECO:0000313" key="7">
    <source>
        <dbReference type="Proteomes" id="UP000002217"/>
    </source>
</evidence>
<dbReference type="SUPFAM" id="SSF48179">
    <property type="entry name" value="6-phosphogluconate dehydrogenase C-terminal domain-like"/>
    <property type="match status" value="1"/>
</dbReference>
<dbReference type="InterPro" id="IPR006115">
    <property type="entry name" value="6PGDH_NADP-bd"/>
</dbReference>
<reference evidence="6 7" key="1">
    <citation type="journal article" date="2009" name="Stand. Genomic Sci.">
        <title>Complete genome sequence of Desulfotomaculum acetoxidans type strain (5575).</title>
        <authorList>
            <person name="Spring S."/>
            <person name="Lapidus A."/>
            <person name="Schroder M."/>
            <person name="Gleim D."/>
            <person name="Sims D."/>
            <person name="Meincke L."/>
            <person name="Glavina Del Rio T."/>
            <person name="Tice H."/>
            <person name="Copeland A."/>
            <person name="Cheng J.F."/>
            <person name="Lucas S."/>
            <person name="Chen F."/>
            <person name="Nolan M."/>
            <person name="Bruce D."/>
            <person name="Goodwin L."/>
            <person name="Pitluck S."/>
            <person name="Ivanova N."/>
            <person name="Mavromatis K."/>
            <person name="Mikhailova N."/>
            <person name="Pati A."/>
            <person name="Chen A."/>
            <person name="Palaniappan K."/>
            <person name="Land M."/>
            <person name="Hauser L."/>
            <person name="Chang Y.J."/>
            <person name="Jeffries C.D."/>
            <person name="Chain P."/>
            <person name="Saunders E."/>
            <person name="Brettin T."/>
            <person name="Detter J.C."/>
            <person name="Goker M."/>
            <person name="Bristow J."/>
            <person name="Eisen J.A."/>
            <person name="Markowitz V."/>
            <person name="Hugenholtz P."/>
            <person name="Kyrpides N.C."/>
            <person name="Klenk H.P."/>
            <person name="Han C."/>
        </authorList>
    </citation>
    <scope>NUCLEOTIDE SEQUENCE [LARGE SCALE GENOMIC DNA]</scope>
    <source>
        <strain evidence="7">ATCC 49208 / DSM 771 / VKM B-1644</strain>
    </source>
</reference>
<evidence type="ECO:0000259" key="5">
    <source>
        <dbReference type="Pfam" id="PF03446"/>
    </source>
</evidence>
<dbReference type="EMBL" id="CP001720">
    <property type="protein sequence ID" value="ACV62413.1"/>
    <property type="molecule type" value="Genomic_DNA"/>
</dbReference>
<keyword evidence="7" id="KW-1185">Reference proteome</keyword>
<dbReference type="KEGG" id="dae:Dtox_1550"/>
<keyword evidence="3" id="KW-0311">Gluconate utilization</keyword>
<dbReference type="GO" id="GO:0004616">
    <property type="term" value="F:phosphogluconate dehydrogenase (decarboxylating) activity"/>
    <property type="evidence" value="ECO:0007669"/>
    <property type="project" value="InterPro"/>
</dbReference>
<name>C8VW61_DESAS</name>
<gene>
    <name evidence="6" type="ordered locus">Dtox_1550</name>
</gene>
<keyword evidence="2" id="KW-0560">Oxidoreductase</keyword>
<dbReference type="HOGENOM" id="CLU_024540_0_0_9"/>
<dbReference type="RefSeq" id="WP_015757125.1">
    <property type="nucleotide sequence ID" value="NC_013216.1"/>
</dbReference>
<dbReference type="STRING" id="485916.Dtox_1550"/>
<organism evidence="6 7">
    <name type="scientific">Desulfofarcimen acetoxidans (strain ATCC 49208 / DSM 771 / KCTC 5769 / VKM B-1644 / 5575)</name>
    <name type="common">Desulfotomaculum acetoxidans</name>
    <dbReference type="NCBI Taxonomy" id="485916"/>
    <lineage>
        <taxon>Bacteria</taxon>
        <taxon>Bacillati</taxon>
        <taxon>Bacillota</taxon>
        <taxon>Clostridia</taxon>
        <taxon>Eubacteriales</taxon>
        <taxon>Peptococcaceae</taxon>
        <taxon>Desulfofarcimen</taxon>
    </lineage>
</organism>
<dbReference type="eggNOG" id="COG1023">
    <property type="taxonomic scope" value="Bacteria"/>
</dbReference>
<dbReference type="InterPro" id="IPR006114">
    <property type="entry name" value="6PGDH_C"/>
</dbReference>
<dbReference type="PANTHER" id="PTHR11811">
    <property type="entry name" value="6-PHOSPHOGLUCONATE DEHYDROGENASE"/>
    <property type="match status" value="1"/>
</dbReference>
<dbReference type="GO" id="GO:0019521">
    <property type="term" value="P:D-gluconate metabolic process"/>
    <property type="evidence" value="ECO:0007669"/>
    <property type="project" value="UniProtKB-KW"/>
</dbReference>
<comment type="similarity">
    <text evidence="1">Belongs to the 6-phosphogluconate dehydrogenase family.</text>
</comment>
<dbReference type="GO" id="GO:0006098">
    <property type="term" value="P:pentose-phosphate shunt"/>
    <property type="evidence" value="ECO:0007669"/>
    <property type="project" value="InterPro"/>
</dbReference>
<dbReference type="Proteomes" id="UP000002217">
    <property type="component" value="Chromosome"/>
</dbReference>
<dbReference type="PRINTS" id="PR00076">
    <property type="entry name" value="6PGDHDRGNASE"/>
</dbReference>
<accession>C8VW61</accession>
<feature type="domain" description="6-phosphogluconate dehydrogenase C-terminal" evidence="4">
    <location>
        <begin position="167"/>
        <end position="194"/>
    </location>
</feature>
<dbReference type="NCBIfam" id="NF007161">
    <property type="entry name" value="PRK09599.1"/>
    <property type="match status" value="1"/>
</dbReference>
<dbReference type="Pfam" id="PF00393">
    <property type="entry name" value="6PGD"/>
    <property type="match status" value="1"/>
</dbReference>
<dbReference type="SUPFAM" id="SSF51735">
    <property type="entry name" value="NAD(P)-binding Rossmann-fold domains"/>
    <property type="match status" value="1"/>
</dbReference>
<protein>
    <submittedName>
        <fullName evidence="6">6-phosphogluconate dehydrogenase NAD-binding</fullName>
    </submittedName>
</protein>
<sequence>MQIGMVGLERMGMNICRLMLKGMHEVVAYNCTREKVIQMVEEGAVGAASLEELVQKLTPPRIVWLMLTAGGPTEQHIRSIALLLSQGDILIDGGNSYYKDDLIRSEELKPFGIHFLDAGISRGVQGSQSSYYIMVGGDKADFRRVEPVFRSLAPGDGYLYCGPTGAGHFLKMVHDGIEYAMMEAYEEGFEILKSSPYRKYLQLEKVAHLWNNGSVIRSWIQGLMESNFLKDPDLTSIEGYVNDFGFSFFNRIN</sequence>